<gene>
    <name evidence="2" type="ORF">LTRI10_LOCUS53618</name>
</gene>
<dbReference type="AlphaFoldDB" id="A0AAV2GUQ6"/>
<dbReference type="Proteomes" id="UP001497516">
    <property type="component" value="Chromosome 9"/>
</dbReference>
<dbReference type="InterPro" id="IPR044526">
    <property type="entry name" value="NAKR1-3"/>
</dbReference>
<dbReference type="Gene3D" id="3.30.70.100">
    <property type="match status" value="1"/>
</dbReference>
<sequence>MGKLMGFGKVFDRLCLSPSPPNSNSCFCTKSLEAHDDGDDYGEVFEQKEPLMVMGSTIEKSNRVVRLKDVVSVNPNQTLAFQIKPKMVVLRVSMHCGGCAKKVEKQVSRIEGVSSYRVDLESKRVVVIGDILPYEVLASVSKVKNAQLWI</sequence>
<organism evidence="2 3">
    <name type="scientific">Linum trigynum</name>
    <dbReference type="NCBI Taxonomy" id="586398"/>
    <lineage>
        <taxon>Eukaryota</taxon>
        <taxon>Viridiplantae</taxon>
        <taxon>Streptophyta</taxon>
        <taxon>Embryophyta</taxon>
        <taxon>Tracheophyta</taxon>
        <taxon>Spermatophyta</taxon>
        <taxon>Magnoliopsida</taxon>
        <taxon>eudicotyledons</taxon>
        <taxon>Gunneridae</taxon>
        <taxon>Pentapetalae</taxon>
        <taxon>rosids</taxon>
        <taxon>fabids</taxon>
        <taxon>Malpighiales</taxon>
        <taxon>Linaceae</taxon>
        <taxon>Linum</taxon>
    </lineage>
</organism>
<dbReference type="SUPFAM" id="SSF55008">
    <property type="entry name" value="HMA, heavy metal-associated domain"/>
    <property type="match status" value="1"/>
</dbReference>
<dbReference type="CDD" id="cd00371">
    <property type="entry name" value="HMA"/>
    <property type="match status" value="1"/>
</dbReference>
<dbReference type="PANTHER" id="PTHR46119:SF11">
    <property type="entry name" value="HEAVY METAL TRANSPORT_DETOXIFICATION SUPERFAMILY PROTEIN"/>
    <property type="match status" value="1"/>
</dbReference>
<evidence type="ECO:0000313" key="3">
    <source>
        <dbReference type="Proteomes" id="UP001497516"/>
    </source>
</evidence>
<feature type="domain" description="HMA" evidence="1">
    <location>
        <begin position="85"/>
        <end position="150"/>
    </location>
</feature>
<keyword evidence="3" id="KW-1185">Reference proteome</keyword>
<proteinExistence type="predicted"/>
<dbReference type="InterPro" id="IPR006121">
    <property type="entry name" value="HMA_dom"/>
</dbReference>
<dbReference type="PROSITE" id="PS50846">
    <property type="entry name" value="HMA_2"/>
    <property type="match status" value="1"/>
</dbReference>
<dbReference type="InterPro" id="IPR036163">
    <property type="entry name" value="HMA_dom_sf"/>
</dbReference>
<protein>
    <recommendedName>
        <fullName evidence="1">HMA domain-containing protein</fullName>
    </recommendedName>
</protein>
<dbReference type="Pfam" id="PF00403">
    <property type="entry name" value="HMA"/>
    <property type="match status" value="1"/>
</dbReference>
<dbReference type="PANTHER" id="PTHR46119">
    <property type="entry name" value="OS08G0405700 PROTEIN"/>
    <property type="match status" value="1"/>
</dbReference>
<reference evidence="2 3" key="1">
    <citation type="submission" date="2024-04" db="EMBL/GenBank/DDBJ databases">
        <authorList>
            <person name="Fracassetti M."/>
        </authorList>
    </citation>
    <scope>NUCLEOTIDE SEQUENCE [LARGE SCALE GENOMIC DNA]</scope>
</reference>
<evidence type="ECO:0000313" key="2">
    <source>
        <dbReference type="EMBL" id="CAL1414461.1"/>
    </source>
</evidence>
<dbReference type="GO" id="GO:0046872">
    <property type="term" value="F:metal ion binding"/>
    <property type="evidence" value="ECO:0007669"/>
    <property type="project" value="InterPro"/>
</dbReference>
<accession>A0AAV2GUQ6</accession>
<name>A0AAV2GUQ6_9ROSI</name>
<dbReference type="EMBL" id="OZ034822">
    <property type="protein sequence ID" value="CAL1414461.1"/>
    <property type="molecule type" value="Genomic_DNA"/>
</dbReference>
<evidence type="ECO:0000259" key="1">
    <source>
        <dbReference type="PROSITE" id="PS50846"/>
    </source>
</evidence>